<dbReference type="PANTHER" id="PTHR38462">
    <property type="entry name" value="EXONUCLEASE-LIKE PROTEIN"/>
    <property type="match status" value="1"/>
</dbReference>
<dbReference type="GO" id="GO:0003676">
    <property type="term" value="F:nucleic acid binding"/>
    <property type="evidence" value="ECO:0007669"/>
    <property type="project" value="InterPro"/>
</dbReference>
<dbReference type="AlphaFoldDB" id="A0A942UXY3"/>
<comment type="caution">
    <text evidence="2">The sequence shown here is derived from an EMBL/GenBank/DDBJ whole genome shotgun (WGS) entry which is preliminary data.</text>
</comment>
<protein>
    <submittedName>
        <fullName evidence="2">Ribonuclease H-like domain-containing protein</fullName>
    </submittedName>
</protein>
<dbReference type="PANTHER" id="PTHR38462:SF1">
    <property type="entry name" value="YPRB RIBONUCLEASE H-LIKE DOMAIN-CONTAINING PROTEIN"/>
    <property type="match status" value="1"/>
</dbReference>
<dbReference type="InterPro" id="IPR036397">
    <property type="entry name" value="RNaseH_sf"/>
</dbReference>
<dbReference type="Pfam" id="PF13482">
    <property type="entry name" value="RNase_H_2"/>
    <property type="match status" value="1"/>
</dbReference>
<evidence type="ECO:0000259" key="1">
    <source>
        <dbReference type="Pfam" id="PF13482"/>
    </source>
</evidence>
<dbReference type="SUPFAM" id="SSF53098">
    <property type="entry name" value="Ribonuclease H-like"/>
    <property type="match status" value="1"/>
</dbReference>
<reference evidence="2" key="1">
    <citation type="submission" date="2019-12" db="EMBL/GenBank/DDBJ databases">
        <title>Clostridiaceae gen. nov. sp. nov., isolated from sediment in Xinjiang, China.</title>
        <authorList>
            <person name="Zhang R."/>
        </authorList>
    </citation>
    <scope>NUCLEOTIDE SEQUENCE</scope>
    <source>
        <strain evidence="2">D2Q-11</strain>
    </source>
</reference>
<name>A0A942UXY3_9FIRM</name>
<accession>A0A942UXY3</accession>
<sequence length="339" mass="40096">MEIISKELNSFINIPNEKKSIFRNKTFCFFDIETTGFSRLKNKVILIGILYPTQTGIKVIQFFANKLEDEKNLLIKFVGFISKFDIIISFNGDTFDIPFLNKRFEYNNIDYSIDKNINIDLLKEVRNHKTLLDLDNCKLKTVERKLGIFRDDFISGKESIDLYYEYITNKNQDIKELILKHNYDDIYYLPELLKIYDLIEKMSRINSTQNINNCIIQFDSDIRNITLEGERLSIKGTSNILDLKKQMYFKDNYTFKWLPNKGTFELSISIMKGKLSTGKSCSYLDQRMYSFSSLLIDQSKYKLPKELILLEENKNIIYKNIEPLFDSFINQIFKDLYIT</sequence>
<evidence type="ECO:0000313" key="3">
    <source>
        <dbReference type="Proteomes" id="UP000724672"/>
    </source>
</evidence>
<dbReference type="RefSeq" id="WP_203368052.1">
    <property type="nucleotide sequence ID" value="NZ_WSFT01000053.1"/>
</dbReference>
<dbReference type="Gene3D" id="3.30.420.10">
    <property type="entry name" value="Ribonuclease H-like superfamily/Ribonuclease H"/>
    <property type="match status" value="1"/>
</dbReference>
<evidence type="ECO:0000313" key="2">
    <source>
        <dbReference type="EMBL" id="MBS4540165.1"/>
    </source>
</evidence>
<gene>
    <name evidence="2" type="ORF">GOQ27_16925</name>
</gene>
<feature type="domain" description="YprB ribonuclease H-like" evidence="1">
    <location>
        <begin position="28"/>
        <end position="194"/>
    </location>
</feature>
<proteinExistence type="predicted"/>
<dbReference type="Proteomes" id="UP000724672">
    <property type="component" value="Unassembled WGS sequence"/>
</dbReference>
<dbReference type="InterPro" id="IPR038720">
    <property type="entry name" value="YprB_RNase_H-like_dom"/>
</dbReference>
<dbReference type="InterPro" id="IPR012337">
    <property type="entry name" value="RNaseH-like_sf"/>
</dbReference>
<keyword evidence="3" id="KW-1185">Reference proteome</keyword>
<dbReference type="EMBL" id="WSFT01000053">
    <property type="protein sequence ID" value="MBS4540165.1"/>
    <property type="molecule type" value="Genomic_DNA"/>
</dbReference>
<organism evidence="2 3">
    <name type="scientific">Anaeromonas frigoriresistens</name>
    <dbReference type="NCBI Taxonomy" id="2683708"/>
    <lineage>
        <taxon>Bacteria</taxon>
        <taxon>Bacillati</taxon>
        <taxon>Bacillota</taxon>
        <taxon>Tissierellia</taxon>
        <taxon>Tissierellales</taxon>
        <taxon>Thermohalobacteraceae</taxon>
        <taxon>Anaeromonas</taxon>
    </lineage>
</organism>